<dbReference type="Proteomes" id="UP000688137">
    <property type="component" value="Unassembled WGS sequence"/>
</dbReference>
<sequence length="320" mass="38026">MKQSVQRYSVKIPKHDIIDKKVYYTISVYNLEGGQPKEIKKRYSELESMHQKILEWIHIFKIKIPMINFPKKKFLFHTNQSEESIIKRRGELQQYLNEILSCPELHCLGVIEEMLPKDPKISTQKQNDQPIDRRWQEIQQLKESYLAKHGDSIFSLPQKKIELQNKQQYIFKFEDHIIFDDSALYTIQVTDTITNKSWKFTQRFQDLRDYHRQLKSIHLDFPLPNFPEKKLVNISDATDLRERKSQLQDYLNRIFGYQTIVESDIMVFFIAKSQLDGNEIGCRSKGTSQTTLENSSIKSKSQTTIEQYDDDHKQPRKITC</sequence>
<organism evidence="3 4">
    <name type="scientific">Paramecium primaurelia</name>
    <dbReference type="NCBI Taxonomy" id="5886"/>
    <lineage>
        <taxon>Eukaryota</taxon>
        <taxon>Sar</taxon>
        <taxon>Alveolata</taxon>
        <taxon>Ciliophora</taxon>
        <taxon>Intramacronucleata</taxon>
        <taxon>Oligohymenophorea</taxon>
        <taxon>Peniculida</taxon>
        <taxon>Parameciidae</taxon>
        <taxon>Paramecium</taxon>
    </lineage>
</organism>
<accession>A0A8S1LXB9</accession>
<dbReference type="Pfam" id="PF00787">
    <property type="entry name" value="PX"/>
    <property type="match status" value="2"/>
</dbReference>
<feature type="compositionally biased region" description="Polar residues" evidence="1">
    <location>
        <begin position="286"/>
        <end position="306"/>
    </location>
</feature>
<dbReference type="GO" id="GO:0006886">
    <property type="term" value="P:intracellular protein transport"/>
    <property type="evidence" value="ECO:0007669"/>
    <property type="project" value="TreeGrafter"/>
</dbReference>
<protein>
    <recommendedName>
        <fullName evidence="2">PX domain-containing protein</fullName>
    </recommendedName>
</protein>
<dbReference type="InterPro" id="IPR001683">
    <property type="entry name" value="PX_dom"/>
</dbReference>
<name>A0A8S1LXB9_PARPR</name>
<comment type="caution">
    <text evidence="3">The sequence shown here is derived from an EMBL/GenBank/DDBJ whole genome shotgun (WGS) entry which is preliminary data.</text>
</comment>
<dbReference type="PANTHER" id="PTHR12431:SF14">
    <property type="entry name" value="LD15323P"/>
    <property type="match status" value="1"/>
</dbReference>
<dbReference type="AlphaFoldDB" id="A0A8S1LXB9"/>
<proteinExistence type="predicted"/>
<dbReference type="GO" id="GO:0005769">
    <property type="term" value="C:early endosome"/>
    <property type="evidence" value="ECO:0007669"/>
    <property type="project" value="TreeGrafter"/>
</dbReference>
<keyword evidence="4" id="KW-1185">Reference proteome</keyword>
<dbReference type="FunFam" id="3.30.1520.10:FF:000053">
    <property type="entry name" value="Uncharacterized protein"/>
    <property type="match status" value="2"/>
</dbReference>
<feature type="domain" description="PX" evidence="2">
    <location>
        <begin position="1"/>
        <end position="122"/>
    </location>
</feature>
<reference evidence="3" key="1">
    <citation type="submission" date="2021-01" db="EMBL/GenBank/DDBJ databases">
        <authorList>
            <consortium name="Genoscope - CEA"/>
            <person name="William W."/>
        </authorList>
    </citation>
    <scope>NUCLEOTIDE SEQUENCE</scope>
</reference>
<dbReference type="GO" id="GO:0032456">
    <property type="term" value="P:endocytic recycling"/>
    <property type="evidence" value="ECO:0007669"/>
    <property type="project" value="TreeGrafter"/>
</dbReference>
<dbReference type="SMART" id="SM00312">
    <property type="entry name" value="PX"/>
    <property type="match status" value="2"/>
</dbReference>
<dbReference type="PROSITE" id="PS50195">
    <property type="entry name" value="PX"/>
    <property type="match status" value="2"/>
</dbReference>
<dbReference type="OMA" id="PIDRRWQ"/>
<dbReference type="GO" id="GO:0035091">
    <property type="term" value="F:phosphatidylinositol binding"/>
    <property type="evidence" value="ECO:0007669"/>
    <property type="project" value="InterPro"/>
</dbReference>
<feature type="domain" description="PX" evidence="2">
    <location>
        <begin position="163"/>
        <end position="277"/>
    </location>
</feature>
<evidence type="ECO:0000313" key="4">
    <source>
        <dbReference type="Proteomes" id="UP000688137"/>
    </source>
</evidence>
<evidence type="ECO:0000256" key="1">
    <source>
        <dbReference type="SAM" id="MobiDB-lite"/>
    </source>
</evidence>
<dbReference type="EMBL" id="CAJJDM010000045">
    <property type="protein sequence ID" value="CAD8070183.1"/>
    <property type="molecule type" value="Genomic_DNA"/>
</dbReference>
<evidence type="ECO:0000313" key="3">
    <source>
        <dbReference type="EMBL" id="CAD8070183.1"/>
    </source>
</evidence>
<feature type="region of interest" description="Disordered" evidence="1">
    <location>
        <begin position="286"/>
        <end position="320"/>
    </location>
</feature>
<dbReference type="PANTHER" id="PTHR12431">
    <property type="entry name" value="SORTING NEXIN 17 AND 27"/>
    <property type="match status" value="1"/>
</dbReference>
<dbReference type="CDD" id="cd06093">
    <property type="entry name" value="PX_domain"/>
    <property type="match status" value="2"/>
</dbReference>
<gene>
    <name evidence="3" type="ORF">PPRIM_AZ9-3.1.T0450100</name>
</gene>
<evidence type="ECO:0000259" key="2">
    <source>
        <dbReference type="PROSITE" id="PS50195"/>
    </source>
</evidence>